<organism evidence="2 3">
    <name type="scientific">Pseudoduganella aquatica</name>
    <dbReference type="NCBI Taxonomy" id="2660641"/>
    <lineage>
        <taxon>Bacteria</taxon>
        <taxon>Pseudomonadati</taxon>
        <taxon>Pseudomonadota</taxon>
        <taxon>Betaproteobacteria</taxon>
        <taxon>Burkholderiales</taxon>
        <taxon>Oxalobacteraceae</taxon>
        <taxon>Telluria group</taxon>
        <taxon>Pseudoduganella</taxon>
    </lineage>
</organism>
<evidence type="ECO:0000313" key="2">
    <source>
        <dbReference type="EMBL" id="MYN09063.1"/>
    </source>
</evidence>
<evidence type="ECO:0000256" key="1">
    <source>
        <dbReference type="SAM" id="SignalP"/>
    </source>
</evidence>
<name>A0A7X4HD99_9BURK</name>
<keyword evidence="1" id="KW-0732">Signal</keyword>
<evidence type="ECO:0000313" key="3">
    <source>
        <dbReference type="Proteomes" id="UP000450676"/>
    </source>
</evidence>
<accession>A0A7X4HD99</accession>
<feature type="chain" id="PRO_5031469707" evidence="1">
    <location>
        <begin position="21"/>
        <end position="177"/>
    </location>
</feature>
<proteinExistence type="predicted"/>
<dbReference type="Proteomes" id="UP000450676">
    <property type="component" value="Unassembled WGS sequence"/>
</dbReference>
<dbReference type="EMBL" id="WWCU01000019">
    <property type="protein sequence ID" value="MYN09063.1"/>
    <property type="molecule type" value="Genomic_DNA"/>
</dbReference>
<dbReference type="AlphaFoldDB" id="A0A7X4HD99"/>
<keyword evidence="3" id="KW-1185">Reference proteome</keyword>
<sequence length="177" mass="18920">MKIYAAALALALALPGAAQAAEACTFQPPSPALQAQAYPQQTFVRKKNNGAAESAQVEKDVRLEILHSQCVDTLVTEYTLVLPRPAGAHDLNYWLDFAAAEMQRLKTSKAARDVPGLLAFLKKAHGLKPAAGKLAICKDGTAPVDGECDFESLGGYIFKVDTTRNAVRITITDYASA</sequence>
<gene>
    <name evidence="2" type="ORF">GTP77_17190</name>
</gene>
<feature type="signal peptide" evidence="1">
    <location>
        <begin position="1"/>
        <end position="20"/>
    </location>
</feature>
<reference evidence="2 3" key="1">
    <citation type="submission" date="2019-12" db="EMBL/GenBank/DDBJ databases">
        <title>Novel species isolated from a subtropical stream in China.</title>
        <authorList>
            <person name="Lu H."/>
        </authorList>
    </citation>
    <scope>NUCLEOTIDE SEQUENCE [LARGE SCALE GENOMIC DNA]</scope>
    <source>
        <strain evidence="2 3">FT127W</strain>
    </source>
</reference>
<comment type="caution">
    <text evidence="2">The sequence shown here is derived from an EMBL/GenBank/DDBJ whole genome shotgun (WGS) entry which is preliminary data.</text>
</comment>
<dbReference type="RefSeq" id="WP_161073371.1">
    <property type="nucleotide sequence ID" value="NZ_WWCU01000019.1"/>
</dbReference>
<protein>
    <submittedName>
        <fullName evidence="2">Uncharacterized protein</fullName>
    </submittedName>
</protein>